<name>A0A438K146_VITVI</name>
<keyword evidence="1" id="KW-1133">Transmembrane helix</keyword>
<dbReference type="PANTHER" id="PTHR47481">
    <property type="match status" value="1"/>
</dbReference>
<accession>A0A438K146</accession>
<keyword evidence="1" id="KW-0812">Transmembrane</keyword>
<dbReference type="Proteomes" id="UP000288805">
    <property type="component" value="Unassembled WGS sequence"/>
</dbReference>
<keyword evidence="1" id="KW-0472">Membrane</keyword>
<dbReference type="PANTHER" id="PTHR47481:SF22">
    <property type="entry name" value="RETROTRANSPOSON GAG DOMAIN-CONTAINING PROTEIN"/>
    <property type="match status" value="1"/>
</dbReference>
<proteinExistence type="predicted"/>
<protein>
    <submittedName>
        <fullName evidence="3">Retrovirus-related Pol polyprotein from transposon RE2</fullName>
    </submittedName>
</protein>
<feature type="domain" description="Retrotransposon Copia-like N-terminal" evidence="2">
    <location>
        <begin position="40"/>
        <end position="73"/>
    </location>
</feature>
<sequence length="126" mass="13852">MADEFSSSFANSVVLTIGNTLSSQPNTLISINVATQMPFKLSKMNYASWRAQFTNLLFGYDLLGFLDGTTPCPPETILQFGSTTSISNPECKLWKQQDRLILYVILASITWVVAPLISSATTSYEA</sequence>
<dbReference type="InterPro" id="IPR029472">
    <property type="entry name" value="Copia-like_N"/>
</dbReference>
<evidence type="ECO:0000313" key="3">
    <source>
        <dbReference type="EMBL" id="RVX14903.1"/>
    </source>
</evidence>
<organism evidence="3 4">
    <name type="scientific">Vitis vinifera</name>
    <name type="common">Grape</name>
    <dbReference type="NCBI Taxonomy" id="29760"/>
    <lineage>
        <taxon>Eukaryota</taxon>
        <taxon>Viridiplantae</taxon>
        <taxon>Streptophyta</taxon>
        <taxon>Embryophyta</taxon>
        <taxon>Tracheophyta</taxon>
        <taxon>Spermatophyta</taxon>
        <taxon>Magnoliopsida</taxon>
        <taxon>eudicotyledons</taxon>
        <taxon>Gunneridae</taxon>
        <taxon>Pentapetalae</taxon>
        <taxon>rosids</taxon>
        <taxon>Vitales</taxon>
        <taxon>Vitaceae</taxon>
        <taxon>Viteae</taxon>
        <taxon>Vitis</taxon>
    </lineage>
</organism>
<gene>
    <name evidence="3" type="primary">RE2_834</name>
    <name evidence="3" type="ORF">CK203_007789</name>
</gene>
<feature type="transmembrane region" description="Helical" evidence="1">
    <location>
        <begin position="100"/>
        <end position="120"/>
    </location>
</feature>
<dbReference type="EMBL" id="QGNW01000019">
    <property type="protein sequence ID" value="RVX14903.1"/>
    <property type="molecule type" value="Genomic_DNA"/>
</dbReference>
<dbReference type="Pfam" id="PF14244">
    <property type="entry name" value="Retrotran_gag_3"/>
    <property type="match status" value="1"/>
</dbReference>
<reference evidence="3 4" key="1">
    <citation type="journal article" date="2018" name="PLoS Genet.">
        <title>Population sequencing reveals clonal diversity and ancestral inbreeding in the grapevine cultivar Chardonnay.</title>
        <authorList>
            <person name="Roach M.J."/>
            <person name="Johnson D.L."/>
            <person name="Bohlmann J."/>
            <person name="van Vuuren H.J."/>
            <person name="Jones S.J."/>
            <person name="Pretorius I.S."/>
            <person name="Schmidt S.A."/>
            <person name="Borneman A.R."/>
        </authorList>
    </citation>
    <scope>NUCLEOTIDE SEQUENCE [LARGE SCALE GENOMIC DNA]</scope>
    <source>
        <strain evidence="4">cv. Chardonnay</strain>
        <tissue evidence="3">Leaf</tissue>
    </source>
</reference>
<evidence type="ECO:0000256" key="1">
    <source>
        <dbReference type="SAM" id="Phobius"/>
    </source>
</evidence>
<comment type="caution">
    <text evidence="3">The sequence shown here is derived from an EMBL/GenBank/DDBJ whole genome shotgun (WGS) entry which is preliminary data.</text>
</comment>
<evidence type="ECO:0000313" key="4">
    <source>
        <dbReference type="Proteomes" id="UP000288805"/>
    </source>
</evidence>
<dbReference type="AlphaFoldDB" id="A0A438K146"/>
<evidence type="ECO:0000259" key="2">
    <source>
        <dbReference type="Pfam" id="PF14244"/>
    </source>
</evidence>